<keyword evidence="17 24" id="KW-0472">Membrane</keyword>
<feature type="binding site" evidence="21">
    <location>
        <position position="11"/>
    </location>
    <ligand>
        <name>substrate</name>
    </ligand>
</feature>
<evidence type="ECO:0000256" key="23">
    <source>
        <dbReference type="PIRSR" id="PIRSR600829-4"/>
    </source>
</evidence>
<feature type="binding site" evidence="22">
    <location>
        <begin position="96"/>
        <end position="97"/>
    </location>
    <ligand>
        <name>ATP</name>
        <dbReference type="ChEBI" id="CHEBI:30616"/>
    </ligand>
</feature>
<evidence type="ECO:0000256" key="16">
    <source>
        <dbReference type="ARBA" id="ARBA00023098"/>
    </source>
</evidence>
<keyword evidence="15 24" id="KW-1133">Transmembrane helix</keyword>
<reference evidence="25 26" key="1">
    <citation type="submission" date="2016-10" db="EMBL/GenBank/DDBJ databases">
        <authorList>
            <person name="Varghese N."/>
            <person name="Submissions S."/>
        </authorList>
    </citation>
    <scope>NUCLEOTIDE SEQUENCE [LARGE SCALE GENOMIC DNA]</scope>
    <source>
        <strain evidence="25 26">22B</strain>
    </source>
</reference>
<evidence type="ECO:0000256" key="12">
    <source>
        <dbReference type="ARBA" id="ARBA00022777"/>
    </source>
</evidence>
<keyword evidence="18" id="KW-0594">Phospholipid biosynthesis</keyword>
<comment type="function">
    <text evidence="24">Catalyzes the ATP-dependent phosphorylation of sn-l,2-diacylglycerol (DAG) to phosphatidic acid. Involved in the recycling of diacylglycerol produced as a by-product during membrane-derived oligosaccharide (MDO) biosynthesis.</text>
</comment>
<gene>
    <name evidence="25" type="ORF">SAMN04487865_100626</name>
</gene>
<evidence type="ECO:0000256" key="4">
    <source>
        <dbReference type="ARBA" id="ARBA00017575"/>
    </source>
</evidence>
<evidence type="ECO:0000256" key="1">
    <source>
        <dbReference type="ARBA" id="ARBA00004429"/>
    </source>
</evidence>
<feature type="binding site" evidence="22">
    <location>
        <position position="18"/>
    </location>
    <ligand>
        <name>ATP</name>
        <dbReference type="ChEBI" id="CHEBI:30616"/>
    </ligand>
</feature>
<evidence type="ECO:0000256" key="8">
    <source>
        <dbReference type="ARBA" id="ARBA00022679"/>
    </source>
</evidence>
<evidence type="ECO:0000256" key="18">
    <source>
        <dbReference type="ARBA" id="ARBA00023209"/>
    </source>
</evidence>
<keyword evidence="10 23" id="KW-0479">Metal-binding</keyword>
<comment type="cofactor">
    <cofactor evidence="23">
        <name>Mg(2+)</name>
        <dbReference type="ChEBI" id="CHEBI:18420"/>
    </cofactor>
    <text evidence="23">Mn(2+), Zn(2+), Cd(2+) and Co(2+) support activity to lesser extents.</text>
</comment>
<keyword evidence="26" id="KW-1185">Reference proteome</keyword>
<protein>
    <recommendedName>
        <fullName evidence="4 24">Diacylglycerol kinase</fullName>
        <ecNumber evidence="3 24">2.7.1.107</ecNumber>
    </recommendedName>
</protein>
<dbReference type="InterPro" id="IPR036945">
    <property type="entry name" value="DAGK_sf"/>
</dbReference>
<dbReference type="GO" id="GO:0005886">
    <property type="term" value="C:plasma membrane"/>
    <property type="evidence" value="ECO:0007669"/>
    <property type="project" value="UniProtKB-SubCell"/>
</dbReference>
<dbReference type="Pfam" id="PF01219">
    <property type="entry name" value="DAGK_prokar"/>
    <property type="match status" value="1"/>
</dbReference>
<dbReference type="PROSITE" id="PS01069">
    <property type="entry name" value="DAGK_PROKAR"/>
    <property type="match status" value="1"/>
</dbReference>
<evidence type="ECO:0000256" key="6">
    <source>
        <dbReference type="ARBA" id="ARBA00022516"/>
    </source>
</evidence>
<evidence type="ECO:0000256" key="3">
    <source>
        <dbReference type="ARBA" id="ARBA00012133"/>
    </source>
</evidence>
<dbReference type="Gene3D" id="1.10.287.3610">
    <property type="match status" value="1"/>
</dbReference>
<dbReference type="EMBL" id="FOSF01000006">
    <property type="protein sequence ID" value="SFJ89169.1"/>
    <property type="molecule type" value="Genomic_DNA"/>
</dbReference>
<feature type="binding site" evidence="22">
    <location>
        <position position="78"/>
    </location>
    <ligand>
        <name>ATP</name>
        <dbReference type="ChEBI" id="CHEBI:30616"/>
    </ligand>
</feature>
<keyword evidence="6" id="KW-0444">Lipid biosynthesis</keyword>
<keyword evidence="7 24" id="KW-0997">Cell inner membrane</keyword>
<dbReference type="GO" id="GO:0005524">
    <property type="term" value="F:ATP binding"/>
    <property type="evidence" value="ECO:0007669"/>
    <property type="project" value="UniProtKB-KW"/>
</dbReference>
<keyword evidence="16 24" id="KW-0443">Lipid metabolism</keyword>
<feature type="binding site" evidence="23">
    <location>
        <position position="30"/>
    </location>
    <ligand>
        <name>a divalent metal cation</name>
        <dbReference type="ChEBI" id="CHEBI:60240"/>
    </ligand>
</feature>
<evidence type="ECO:0000256" key="17">
    <source>
        <dbReference type="ARBA" id="ARBA00023136"/>
    </source>
</evidence>
<feature type="binding site" evidence="22">
    <location>
        <begin position="87"/>
        <end position="89"/>
    </location>
    <ligand>
        <name>ATP</name>
        <dbReference type="ChEBI" id="CHEBI:30616"/>
    </ligand>
</feature>
<dbReference type="GO" id="GO:0006654">
    <property type="term" value="P:phosphatidic acid biosynthetic process"/>
    <property type="evidence" value="ECO:0007669"/>
    <property type="project" value="InterPro"/>
</dbReference>
<keyword evidence="14 23" id="KW-0460">Magnesium</keyword>
<keyword evidence="13 22" id="KW-0067">ATP-binding</keyword>
<evidence type="ECO:0000256" key="13">
    <source>
        <dbReference type="ARBA" id="ARBA00022840"/>
    </source>
</evidence>
<proteinExistence type="inferred from homology"/>
<keyword evidence="9 24" id="KW-0812">Transmembrane</keyword>
<dbReference type="CDD" id="cd14264">
    <property type="entry name" value="DAGK_IM"/>
    <property type="match status" value="1"/>
</dbReference>
<dbReference type="InterPro" id="IPR033718">
    <property type="entry name" value="DAGK_prok"/>
</dbReference>
<feature type="active site" description="Proton acceptor" evidence="20">
    <location>
        <position position="71"/>
    </location>
</feature>
<feature type="transmembrane region" description="Helical" evidence="24">
    <location>
        <begin position="98"/>
        <end position="119"/>
    </location>
</feature>
<comment type="subcellular location">
    <subcellularLocation>
        <location evidence="1 24">Cell inner membrane</location>
        <topology evidence="1 24">Multi-pass membrane protein</topology>
    </subcellularLocation>
</comment>
<dbReference type="PANTHER" id="PTHR34299:SF1">
    <property type="entry name" value="DIACYLGLYCEROL KINASE"/>
    <property type="match status" value="1"/>
</dbReference>
<keyword evidence="5" id="KW-1003">Cell membrane</keyword>
<comment type="similarity">
    <text evidence="2 24">Belongs to the bacterial diacylglycerol kinase family.</text>
</comment>
<evidence type="ECO:0000256" key="14">
    <source>
        <dbReference type="ARBA" id="ARBA00022842"/>
    </source>
</evidence>
<dbReference type="RefSeq" id="WP_074839231.1">
    <property type="nucleotide sequence ID" value="NZ_CP047056.1"/>
</dbReference>
<evidence type="ECO:0000256" key="11">
    <source>
        <dbReference type="ARBA" id="ARBA00022741"/>
    </source>
</evidence>
<evidence type="ECO:0000256" key="22">
    <source>
        <dbReference type="PIRSR" id="PIRSR600829-3"/>
    </source>
</evidence>
<comment type="caution">
    <text evidence="24">Lacks conserved residue(s) required for the propagation of feature annotation.</text>
</comment>
<feature type="binding site" evidence="21">
    <location>
        <position position="71"/>
    </location>
    <ligand>
        <name>substrate</name>
    </ligand>
</feature>
<keyword evidence="8 24" id="KW-0808">Transferase</keyword>
<evidence type="ECO:0000313" key="25">
    <source>
        <dbReference type="EMBL" id="SFJ89169.1"/>
    </source>
</evidence>
<feature type="transmembrane region" description="Helical" evidence="24">
    <location>
        <begin position="37"/>
        <end position="67"/>
    </location>
</feature>
<organism evidence="25 26">
    <name type="scientific">Succinivibrio dextrinosolvens</name>
    <dbReference type="NCBI Taxonomy" id="83771"/>
    <lineage>
        <taxon>Bacteria</taxon>
        <taxon>Pseudomonadati</taxon>
        <taxon>Pseudomonadota</taxon>
        <taxon>Gammaproteobacteria</taxon>
        <taxon>Aeromonadales</taxon>
        <taxon>Succinivibrionaceae</taxon>
        <taxon>Succinivibrio</taxon>
    </lineage>
</organism>
<evidence type="ECO:0000256" key="5">
    <source>
        <dbReference type="ARBA" id="ARBA00022475"/>
    </source>
</evidence>
<evidence type="ECO:0000256" key="19">
    <source>
        <dbReference type="ARBA" id="ARBA00023264"/>
    </source>
</evidence>
<feature type="binding site" evidence="21">
    <location>
        <begin position="32"/>
        <end position="36"/>
    </location>
    <ligand>
        <name>substrate</name>
    </ligand>
</feature>
<sequence>MAKVQKKGLVRIFNAYKYSMKGFKAGIENEAAIRQELVLAAIMTVAAFFIFNSAVELVLLVVTPWIVVITELLNSAVEAVVDRIGPEFHELSGRAKDLGSAAVFVALAVTLFTWGAIIAERLVA</sequence>
<dbReference type="OrthoDB" id="9796011at2"/>
<dbReference type="PANTHER" id="PTHR34299">
    <property type="entry name" value="DIACYLGLYCEROL KINASE"/>
    <property type="match status" value="1"/>
</dbReference>
<dbReference type="EC" id="2.7.1.107" evidence="3 24"/>
<dbReference type="GO" id="GO:0004143">
    <property type="term" value="F:ATP-dependent diacylglycerol kinase activity"/>
    <property type="evidence" value="ECO:0007669"/>
    <property type="project" value="UniProtKB-EC"/>
</dbReference>
<keyword evidence="12 24" id="KW-0418">Kinase</keyword>
<accession>A0A662Z790</accession>
<evidence type="ECO:0000256" key="7">
    <source>
        <dbReference type="ARBA" id="ARBA00022519"/>
    </source>
</evidence>
<evidence type="ECO:0000256" key="24">
    <source>
        <dbReference type="RuleBase" id="RU363065"/>
    </source>
</evidence>
<evidence type="ECO:0000256" key="15">
    <source>
        <dbReference type="ARBA" id="ARBA00022989"/>
    </source>
</evidence>
<evidence type="ECO:0000256" key="2">
    <source>
        <dbReference type="ARBA" id="ARBA00005967"/>
    </source>
</evidence>
<dbReference type="InterPro" id="IPR000829">
    <property type="entry name" value="DAGK"/>
</dbReference>
<evidence type="ECO:0000256" key="9">
    <source>
        <dbReference type="ARBA" id="ARBA00022692"/>
    </source>
</evidence>
<keyword evidence="11 22" id="KW-0547">Nucleotide-binding</keyword>
<feature type="binding site" evidence="22">
    <location>
        <position position="11"/>
    </location>
    <ligand>
        <name>ATP</name>
        <dbReference type="ChEBI" id="CHEBI:30616"/>
    </ligand>
</feature>
<name>A0A662Z790_9GAMM</name>
<evidence type="ECO:0000256" key="21">
    <source>
        <dbReference type="PIRSR" id="PIRSR600829-2"/>
    </source>
</evidence>
<dbReference type="GO" id="GO:0046872">
    <property type="term" value="F:metal ion binding"/>
    <property type="evidence" value="ECO:0007669"/>
    <property type="project" value="UniProtKB-KW"/>
</dbReference>
<feature type="binding site" evidence="21">
    <location>
        <position position="100"/>
    </location>
    <ligand>
        <name>substrate</name>
    </ligand>
</feature>
<dbReference type="AlphaFoldDB" id="A0A662Z790"/>
<feature type="binding site" evidence="23">
    <location>
        <position position="78"/>
    </location>
    <ligand>
        <name>a divalent metal cation</name>
        <dbReference type="ChEBI" id="CHEBI:60240"/>
    </ligand>
</feature>
<keyword evidence="19 24" id="KW-1208">Phospholipid metabolism</keyword>
<evidence type="ECO:0000256" key="10">
    <source>
        <dbReference type="ARBA" id="ARBA00022723"/>
    </source>
</evidence>
<evidence type="ECO:0000313" key="26">
    <source>
        <dbReference type="Proteomes" id="UP000243374"/>
    </source>
</evidence>
<dbReference type="Proteomes" id="UP000243374">
    <property type="component" value="Unassembled WGS sequence"/>
</dbReference>
<comment type="catalytic activity">
    <reaction evidence="24">
        <text>a 1,2-diacyl-sn-glycerol + ATP = a 1,2-diacyl-sn-glycero-3-phosphate + ADP + H(+)</text>
        <dbReference type="Rhea" id="RHEA:10272"/>
        <dbReference type="ChEBI" id="CHEBI:15378"/>
        <dbReference type="ChEBI" id="CHEBI:17815"/>
        <dbReference type="ChEBI" id="CHEBI:30616"/>
        <dbReference type="ChEBI" id="CHEBI:58608"/>
        <dbReference type="ChEBI" id="CHEBI:456216"/>
        <dbReference type="EC" id="2.7.1.107"/>
    </reaction>
</comment>
<feature type="binding site" evidence="22">
    <location>
        <position position="30"/>
    </location>
    <ligand>
        <name>ATP</name>
        <dbReference type="ChEBI" id="CHEBI:30616"/>
    </ligand>
</feature>
<evidence type="ECO:0000256" key="20">
    <source>
        <dbReference type="PIRSR" id="PIRSR600829-1"/>
    </source>
</evidence>